<keyword evidence="2" id="KW-1185">Reference proteome</keyword>
<dbReference type="HOGENOM" id="CLU_152583_0_0_10"/>
<evidence type="ECO:0000313" key="1">
    <source>
        <dbReference type="EMBL" id="AEE50306.1"/>
    </source>
</evidence>
<dbReference type="STRING" id="760192.Halhy_2432"/>
<proteinExistence type="predicted"/>
<reference key="2">
    <citation type="submission" date="2011-04" db="EMBL/GenBank/DDBJ databases">
        <title>Complete sequence of chromosome of Haliscomenobacter hydrossis DSM 1100.</title>
        <authorList>
            <consortium name="US DOE Joint Genome Institute (JGI-PGF)"/>
            <person name="Lucas S."/>
            <person name="Han J."/>
            <person name="Lapidus A."/>
            <person name="Bruce D."/>
            <person name="Goodwin L."/>
            <person name="Pitluck S."/>
            <person name="Peters L."/>
            <person name="Kyrpides N."/>
            <person name="Mavromatis K."/>
            <person name="Ivanova N."/>
            <person name="Ovchinnikova G."/>
            <person name="Pagani I."/>
            <person name="Daligault H."/>
            <person name="Detter J.C."/>
            <person name="Han C."/>
            <person name="Land M."/>
            <person name="Hauser L."/>
            <person name="Markowitz V."/>
            <person name="Cheng J.-F."/>
            <person name="Hugenholtz P."/>
            <person name="Woyke T."/>
            <person name="Wu D."/>
            <person name="Verbarg S."/>
            <person name="Frueling A."/>
            <person name="Brambilla E."/>
            <person name="Klenk H.-P."/>
            <person name="Eisen J.A."/>
        </authorList>
    </citation>
    <scope>NUCLEOTIDE SEQUENCE</scope>
    <source>
        <strain>DSM 1100</strain>
    </source>
</reference>
<dbReference type="EMBL" id="CP002691">
    <property type="protein sequence ID" value="AEE50306.1"/>
    <property type="molecule type" value="Genomic_DNA"/>
</dbReference>
<gene>
    <name evidence="1" type="ordered locus">Halhy_2432</name>
</gene>
<reference evidence="1 2" key="1">
    <citation type="journal article" date="2011" name="Stand. Genomic Sci.">
        <title>Complete genome sequence of Haliscomenobacter hydrossis type strain (O).</title>
        <authorList>
            <consortium name="US DOE Joint Genome Institute (JGI-PGF)"/>
            <person name="Daligault H."/>
            <person name="Lapidus A."/>
            <person name="Zeytun A."/>
            <person name="Nolan M."/>
            <person name="Lucas S."/>
            <person name="Del Rio T.G."/>
            <person name="Tice H."/>
            <person name="Cheng J.F."/>
            <person name="Tapia R."/>
            <person name="Han C."/>
            <person name="Goodwin L."/>
            <person name="Pitluck S."/>
            <person name="Liolios K."/>
            <person name="Pagani I."/>
            <person name="Ivanova N."/>
            <person name="Huntemann M."/>
            <person name="Mavromatis K."/>
            <person name="Mikhailova N."/>
            <person name="Pati A."/>
            <person name="Chen A."/>
            <person name="Palaniappan K."/>
            <person name="Land M."/>
            <person name="Hauser L."/>
            <person name="Brambilla E.M."/>
            <person name="Rohde M."/>
            <person name="Verbarg S."/>
            <person name="Goker M."/>
            <person name="Bristow J."/>
            <person name="Eisen J.A."/>
            <person name="Markowitz V."/>
            <person name="Hugenholtz P."/>
            <person name="Kyrpides N.C."/>
            <person name="Klenk H.P."/>
            <person name="Woyke T."/>
        </authorList>
    </citation>
    <scope>NUCLEOTIDE SEQUENCE [LARGE SCALE GENOMIC DNA]</scope>
    <source>
        <strain evidence="2">ATCC 27775 / DSM 1100 / LMG 10767 / O</strain>
    </source>
</reference>
<dbReference type="eggNOG" id="ENOG5032Y92">
    <property type="taxonomic scope" value="Bacteria"/>
</dbReference>
<sequence length="99" mass="11025">MEDYKNLVDALNGLKAQGYVEDFNLAENCLVCRAGAYQLLADEFQVDTSYRFEGDSSAPDDQSVVYAISSPRHELKGTLVSSYGMYTDTVTAEIIEKLR</sequence>
<organism evidence="1 2">
    <name type="scientific">Haliscomenobacter hydrossis (strain ATCC 27775 / DSM 1100 / LMG 10767 / O)</name>
    <dbReference type="NCBI Taxonomy" id="760192"/>
    <lineage>
        <taxon>Bacteria</taxon>
        <taxon>Pseudomonadati</taxon>
        <taxon>Bacteroidota</taxon>
        <taxon>Saprospiria</taxon>
        <taxon>Saprospirales</taxon>
        <taxon>Haliscomenobacteraceae</taxon>
        <taxon>Haliscomenobacter</taxon>
    </lineage>
</organism>
<accession>F4KWF6</accession>
<evidence type="ECO:0000313" key="2">
    <source>
        <dbReference type="Proteomes" id="UP000008461"/>
    </source>
</evidence>
<dbReference type="AlphaFoldDB" id="F4KWF6"/>
<protein>
    <submittedName>
        <fullName evidence="1">Phosphoribosylpyrophosphate synthetase</fullName>
    </submittedName>
</protein>
<name>F4KWF6_HALH1</name>
<dbReference type="RefSeq" id="WP_013764855.1">
    <property type="nucleotide sequence ID" value="NC_015510.1"/>
</dbReference>
<dbReference type="Proteomes" id="UP000008461">
    <property type="component" value="Chromosome"/>
</dbReference>
<dbReference type="KEGG" id="hhy:Halhy_2432"/>
<dbReference type="OrthoDB" id="8418771at2"/>